<dbReference type="EMBL" id="REGN01005653">
    <property type="protein sequence ID" value="RNA12599.1"/>
    <property type="molecule type" value="Genomic_DNA"/>
</dbReference>
<proteinExistence type="predicted"/>
<dbReference type="AlphaFoldDB" id="A0A3M7QMU2"/>
<accession>A0A3M7QMU2</accession>
<gene>
    <name evidence="1" type="ORF">BpHYR1_009085</name>
</gene>
<name>A0A3M7QMU2_BRAPC</name>
<sequence length="123" mass="14130">MLFSMFSFITSSNFEFISFRSSINSSSNILSNTKAKLLTKKTNAFKLFKCLTKLFETEKSTLVMGVMKSNLLDSQDLMYHLSDASCAFFFDLVELHTKIIESVRTDSFCLMKDHVWQICSQYG</sequence>
<organism evidence="1 2">
    <name type="scientific">Brachionus plicatilis</name>
    <name type="common">Marine rotifer</name>
    <name type="synonym">Brachionus muelleri</name>
    <dbReference type="NCBI Taxonomy" id="10195"/>
    <lineage>
        <taxon>Eukaryota</taxon>
        <taxon>Metazoa</taxon>
        <taxon>Spiralia</taxon>
        <taxon>Gnathifera</taxon>
        <taxon>Rotifera</taxon>
        <taxon>Eurotatoria</taxon>
        <taxon>Monogononta</taxon>
        <taxon>Pseudotrocha</taxon>
        <taxon>Ploima</taxon>
        <taxon>Brachionidae</taxon>
        <taxon>Brachionus</taxon>
    </lineage>
</organism>
<dbReference type="Proteomes" id="UP000276133">
    <property type="component" value="Unassembled WGS sequence"/>
</dbReference>
<keyword evidence="2" id="KW-1185">Reference proteome</keyword>
<evidence type="ECO:0000313" key="1">
    <source>
        <dbReference type="EMBL" id="RNA12599.1"/>
    </source>
</evidence>
<reference evidence="1 2" key="1">
    <citation type="journal article" date="2018" name="Sci. Rep.">
        <title>Genomic signatures of local adaptation to the degree of environmental predictability in rotifers.</title>
        <authorList>
            <person name="Franch-Gras L."/>
            <person name="Hahn C."/>
            <person name="Garcia-Roger E.M."/>
            <person name="Carmona M.J."/>
            <person name="Serra M."/>
            <person name="Gomez A."/>
        </authorList>
    </citation>
    <scope>NUCLEOTIDE SEQUENCE [LARGE SCALE GENOMIC DNA]</scope>
    <source>
        <strain evidence="1">HYR1</strain>
    </source>
</reference>
<protein>
    <submittedName>
        <fullName evidence="1">Uncharacterized protein</fullName>
    </submittedName>
</protein>
<comment type="caution">
    <text evidence="1">The sequence shown here is derived from an EMBL/GenBank/DDBJ whole genome shotgun (WGS) entry which is preliminary data.</text>
</comment>
<evidence type="ECO:0000313" key="2">
    <source>
        <dbReference type="Proteomes" id="UP000276133"/>
    </source>
</evidence>